<evidence type="ECO:0000256" key="4">
    <source>
        <dbReference type="ARBA" id="ARBA00022989"/>
    </source>
</evidence>
<feature type="transmembrane region" description="Helical" evidence="6">
    <location>
        <begin position="195"/>
        <end position="216"/>
    </location>
</feature>
<dbReference type="EMBL" id="DVMH01000003">
    <property type="protein sequence ID" value="HIU09686.1"/>
    <property type="molecule type" value="Genomic_DNA"/>
</dbReference>
<dbReference type="InterPro" id="IPR005496">
    <property type="entry name" value="Integral_membrane_TerC"/>
</dbReference>
<keyword evidence="5 6" id="KW-0472">Membrane</keyword>
<feature type="transmembrane region" description="Helical" evidence="6">
    <location>
        <begin position="12"/>
        <end position="30"/>
    </location>
</feature>
<evidence type="ECO:0000313" key="8">
    <source>
        <dbReference type="Proteomes" id="UP000824124"/>
    </source>
</evidence>
<gene>
    <name evidence="7" type="ORF">IAB00_00300</name>
</gene>
<feature type="transmembrane region" description="Helical" evidence="6">
    <location>
        <begin position="166"/>
        <end position="189"/>
    </location>
</feature>
<keyword evidence="4 6" id="KW-1133">Transmembrane helix</keyword>
<protein>
    <submittedName>
        <fullName evidence="7">TerC/Alx family metal homeostasis membrane protein</fullName>
    </submittedName>
</protein>
<dbReference type="PANTHER" id="PTHR30238:SF0">
    <property type="entry name" value="THYLAKOID MEMBRANE PROTEIN TERC, CHLOROPLASTIC"/>
    <property type="match status" value="1"/>
</dbReference>
<keyword evidence="3 6" id="KW-0812">Transmembrane</keyword>
<name>A0A9D1HJV8_9FIRM</name>
<feature type="transmembrane region" description="Helical" evidence="6">
    <location>
        <begin position="252"/>
        <end position="273"/>
    </location>
</feature>
<comment type="similarity">
    <text evidence="2">Belongs to the TerC family.</text>
</comment>
<feature type="transmembrane region" description="Helical" evidence="6">
    <location>
        <begin position="228"/>
        <end position="246"/>
    </location>
</feature>
<sequence>MDKSVRHSFKWVFIWMFCAMLVAVGIYLFVDPTYALEFVGCYLLEFSLSMDNVFVFLSIFASFGVPEPYQHRCLAYGIIGAVVMRFLFILLGATIVHSFSWVLYIFGFILIYSGVKMFREHGSEEPKSPHDNPVLKVLNRILPVTRDFSGNHFFTREHGRLMMTPLFAVLIVIESSDIMFAIDSVPAAFSVSSNMYVIYAANIFAILGLRQLFFVIEHMQNRFCFMKYGVAAILTFTGIKLALLIFNVHISIPVSIGFILAMLFISIVSSLIYTRKR</sequence>
<dbReference type="Proteomes" id="UP000824124">
    <property type="component" value="Unassembled WGS sequence"/>
</dbReference>
<accession>A0A9D1HJV8</accession>
<organism evidence="7 8">
    <name type="scientific">Candidatus Avidehalobacter gallistercoris</name>
    <dbReference type="NCBI Taxonomy" id="2840694"/>
    <lineage>
        <taxon>Bacteria</taxon>
        <taxon>Bacillati</taxon>
        <taxon>Bacillota</taxon>
        <taxon>Clostridia</taxon>
        <taxon>Eubacteriales</taxon>
        <taxon>Peptococcaceae</taxon>
        <taxon>Peptococcaceae incertae sedis</taxon>
        <taxon>Candidatus Avidehalobacter</taxon>
    </lineage>
</organism>
<dbReference type="GO" id="GO:0016020">
    <property type="term" value="C:membrane"/>
    <property type="evidence" value="ECO:0007669"/>
    <property type="project" value="UniProtKB-SubCell"/>
</dbReference>
<evidence type="ECO:0000256" key="5">
    <source>
        <dbReference type="ARBA" id="ARBA00023136"/>
    </source>
</evidence>
<dbReference type="InterPro" id="IPR022369">
    <property type="entry name" value="Integral_membrane_TerC_rswitch"/>
</dbReference>
<evidence type="ECO:0000256" key="1">
    <source>
        <dbReference type="ARBA" id="ARBA00004141"/>
    </source>
</evidence>
<dbReference type="NCBIfam" id="TIGR03718">
    <property type="entry name" value="R_switched_Alx"/>
    <property type="match status" value="1"/>
</dbReference>
<reference evidence="7" key="1">
    <citation type="submission" date="2020-10" db="EMBL/GenBank/DDBJ databases">
        <authorList>
            <person name="Gilroy R."/>
        </authorList>
    </citation>
    <scope>NUCLEOTIDE SEQUENCE</scope>
    <source>
        <strain evidence="7">2830</strain>
    </source>
</reference>
<dbReference type="AlphaFoldDB" id="A0A9D1HJV8"/>
<evidence type="ECO:0000256" key="3">
    <source>
        <dbReference type="ARBA" id="ARBA00022692"/>
    </source>
</evidence>
<evidence type="ECO:0000256" key="6">
    <source>
        <dbReference type="SAM" id="Phobius"/>
    </source>
</evidence>
<feature type="transmembrane region" description="Helical" evidence="6">
    <location>
        <begin position="101"/>
        <end position="118"/>
    </location>
</feature>
<evidence type="ECO:0000313" key="7">
    <source>
        <dbReference type="EMBL" id="HIU09686.1"/>
    </source>
</evidence>
<feature type="transmembrane region" description="Helical" evidence="6">
    <location>
        <begin position="42"/>
        <end position="61"/>
    </location>
</feature>
<dbReference type="PANTHER" id="PTHR30238">
    <property type="entry name" value="MEMBRANE BOUND PREDICTED REDOX MODULATOR"/>
    <property type="match status" value="1"/>
</dbReference>
<comment type="caution">
    <text evidence="7">The sequence shown here is derived from an EMBL/GenBank/DDBJ whole genome shotgun (WGS) entry which is preliminary data.</text>
</comment>
<proteinExistence type="inferred from homology"/>
<evidence type="ECO:0000256" key="2">
    <source>
        <dbReference type="ARBA" id="ARBA00007511"/>
    </source>
</evidence>
<feature type="transmembrane region" description="Helical" evidence="6">
    <location>
        <begin position="73"/>
        <end position="95"/>
    </location>
</feature>
<reference evidence="7" key="2">
    <citation type="journal article" date="2021" name="PeerJ">
        <title>Extensive microbial diversity within the chicken gut microbiome revealed by metagenomics and culture.</title>
        <authorList>
            <person name="Gilroy R."/>
            <person name="Ravi A."/>
            <person name="Getino M."/>
            <person name="Pursley I."/>
            <person name="Horton D.L."/>
            <person name="Alikhan N.F."/>
            <person name="Baker D."/>
            <person name="Gharbi K."/>
            <person name="Hall N."/>
            <person name="Watson M."/>
            <person name="Adriaenssens E.M."/>
            <person name="Foster-Nyarko E."/>
            <person name="Jarju S."/>
            <person name="Secka A."/>
            <person name="Antonio M."/>
            <person name="Oren A."/>
            <person name="Chaudhuri R.R."/>
            <person name="La Ragione R."/>
            <person name="Hildebrand F."/>
            <person name="Pallen M.J."/>
        </authorList>
    </citation>
    <scope>NUCLEOTIDE SEQUENCE</scope>
    <source>
        <strain evidence="7">2830</strain>
    </source>
</reference>
<comment type="subcellular location">
    <subcellularLocation>
        <location evidence="1">Membrane</location>
        <topology evidence="1">Multi-pass membrane protein</topology>
    </subcellularLocation>
</comment>
<dbReference type="Pfam" id="PF03741">
    <property type="entry name" value="TerC"/>
    <property type="match status" value="1"/>
</dbReference>